<dbReference type="SUPFAM" id="SSF54637">
    <property type="entry name" value="Thioesterase/thiol ester dehydrase-isomerase"/>
    <property type="match status" value="2"/>
</dbReference>
<protein>
    <recommendedName>
        <fullName evidence="3">Thioesterase domain-containing protein</fullName>
    </recommendedName>
</protein>
<evidence type="ECO:0000313" key="1">
    <source>
        <dbReference type="EMBL" id="KAL1510309.1"/>
    </source>
</evidence>
<keyword evidence="2" id="KW-1185">Reference proteome</keyword>
<evidence type="ECO:0008006" key="3">
    <source>
        <dbReference type="Google" id="ProtNLM"/>
    </source>
</evidence>
<dbReference type="Gene3D" id="3.10.129.10">
    <property type="entry name" value="Hotdog Thioesterase"/>
    <property type="match status" value="1"/>
</dbReference>
<accession>A0AB34IYX9</accession>
<dbReference type="EMBL" id="JBGBPQ010000015">
    <property type="protein sequence ID" value="KAL1510309.1"/>
    <property type="molecule type" value="Genomic_DNA"/>
</dbReference>
<dbReference type="InterPro" id="IPR029069">
    <property type="entry name" value="HotDog_dom_sf"/>
</dbReference>
<organism evidence="1 2">
    <name type="scientific">Prymnesium parvum</name>
    <name type="common">Toxic golden alga</name>
    <dbReference type="NCBI Taxonomy" id="97485"/>
    <lineage>
        <taxon>Eukaryota</taxon>
        <taxon>Haptista</taxon>
        <taxon>Haptophyta</taxon>
        <taxon>Prymnesiophyceae</taxon>
        <taxon>Prymnesiales</taxon>
        <taxon>Prymnesiaceae</taxon>
        <taxon>Prymnesium</taxon>
    </lineage>
</organism>
<evidence type="ECO:0000313" key="2">
    <source>
        <dbReference type="Proteomes" id="UP001515480"/>
    </source>
</evidence>
<gene>
    <name evidence="1" type="ORF">AB1Y20_006629</name>
</gene>
<sequence length="336" mass="37212">MYRTTVLVVPRAVIASHSCRREMAPANVFVVEQLGIKDIDGYGHVWYGNYLKFFHRGLQLFLGGGTVVRVEHLKYKQSVPWGAEDSRIESYLVERPSPAMAVVYQRWRVGPSADSTYAICLSHVALEPGCADTIAVMEPKQRLIEGREGAREPMLGMAVKNLQTGAVPPIDDAEGIIGRILIGRHAYLDMISPSDSTIQLVDVMDLFEQSRTELVGGQPGLKAFLDRGISLVVGQIDALVLSKDVKITPGTDVLCEVTLIRATTGRRCFNFQQRLLRSDGMEAARVRVLMCCVDVSKGELVPVPDDSWAYWNMRLETLGKSPSHGNGFHNQRTKLS</sequence>
<dbReference type="Proteomes" id="UP001515480">
    <property type="component" value="Unassembled WGS sequence"/>
</dbReference>
<comment type="caution">
    <text evidence="1">The sequence shown here is derived from an EMBL/GenBank/DDBJ whole genome shotgun (WGS) entry which is preliminary data.</text>
</comment>
<proteinExistence type="predicted"/>
<reference evidence="1 2" key="1">
    <citation type="journal article" date="2024" name="Science">
        <title>Giant polyketide synthase enzymes in the biosynthesis of giant marine polyether toxins.</title>
        <authorList>
            <person name="Fallon T.R."/>
            <person name="Shende V.V."/>
            <person name="Wierzbicki I.H."/>
            <person name="Pendleton A.L."/>
            <person name="Watervoot N.F."/>
            <person name="Auber R.P."/>
            <person name="Gonzalez D.J."/>
            <person name="Wisecaver J.H."/>
            <person name="Moore B.S."/>
        </authorList>
    </citation>
    <scope>NUCLEOTIDE SEQUENCE [LARGE SCALE GENOMIC DNA]</scope>
    <source>
        <strain evidence="1 2">12B1</strain>
    </source>
</reference>
<dbReference type="AlphaFoldDB" id="A0AB34IYX9"/>
<name>A0AB34IYX9_PRYPA</name>